<keyword evidence="1" id="KW-1133">Transmembrane helix</keyword>
<protein>
    <submittedName>
        <fullName evidence="2">Uncharacterized protein</fullName>
    </submittedName>
</protein>
<reference evidence="2 4" key="1">
    <citation type="journal article" date="2016" name="PLoS ONE">
        <title>Sequence Assembly of Yarrowia lipolytica Strain W29/CLIB89 Shows Transposable Element Diversity.</title>
        <authorList>
            <person name="Magnan C."/>
            <person name="Yu J."/>
            <person name="Chang I."/>
            <person name="Jahn E."/>
            <person name="Kanomata Y."/>
            <person name="Wu J."/>
            <person name="Zeller M."/>
            <person name="Oakes M."/>
            <person name="Baldi P."/>
            <person name="Sandmeyer S."/>
        </authorList>
    </citation>
    <scope>NUCLEOTIDE SEQUENCE [LARGE SCALE GENOMIC DNA]</scope>
    <source>
        <strain evidence="2">CLIB89</strain>
        <strain evidence="4">CLIB89(W29)</strain>
    </source>
</reference>
<evidence type="ECO:0000313" key="5">
    <source>
        <dbReference type="Proteomes" id="UP000256601"/>
    </source>
</evidence>
<dbReference type="Proteomes" id="UP000182444">
    <property type="component" value="Chromosome 1B"/>
</dbReference>
<dbReference type="EMBL" id="KZ859031">
    <property type="protein sequence ID" value="RDW24514.1"/>
    <property type="molecule type" value="Genomic_DNA"/>
</dbReference>
<reference evidence="3 5" key="2">
    <citation type="submission" date="2018-07" db="EMBL/GenBank/DDBJ databases">
        <title>Draft Genome Assemblies for Five Robust Yarrowia lipolytica Strains Exhibiting High Lipid Production and Pentose Sugar Utilization and Sugar Alcohol Secretion from Undetoxified Lignocellulosic Biomass Hydrolysates.</title>
        <authorList>
            <consortium name="DOE Joint Genome Institute"/>
            <person name="Walker C."/>
            <person name="Ryu S."/>
            <person name="Na H."/>
            <person name="Zane M."/>
            <person name="LaButti K."/>
            <person name="Lipzen A."/>
            <person name="Haridas S."/>
            <person name="Barry K."/>
            <person name="Grigoriev I.V."/>
            <person name="Quarterman J."/>
            <person name="Slininger P."/>
            <person name="Dien B."/>
            <person name="Trinh C.T."/>
        </authorList>
    </citation>
    <scope>NUCLEOTIDE SEQUENCE [LARGE SCALE GENOMIC DNA]</scope>
    <source>
        <strain evidence="3 5">YB392</strain>
    </source>
</reference>
<name>A0A1D8N661_YARLL</name>
<gene>
    <name evidence="3" type="ORF">B0I71DRAFT_134174</name>
    <name evidence="2" type="ORF">YALI1_B03673g</name>
</gene>
<dbReference type="EMBL" id="CP017554">
    <property type="protein sequence ID" value="AOW01121.1"/>
    <property type="molecule type" value="Genomic_DNA"/>
</dbReference>
<dbReference type="VEuPathDB" id="FungiDB:YALI1_B03673g"/>
<dbReference type="Proteomes" id="UP000256601">
    <property type="component" value="Unassembled WGS sequence"/>
</dbReference>
<proteinExistence type="predicted"/>
<evidence type="ECO:0000313" key="4">
    <source>
        <dbReference type="Proteomes" id="UP000182444"/>
    </source>
</evidence>
<dbReference type="AlphaFoldDB" id="A0A1D8N661"/>
<evidence type="ECO:0000256" key="1">
    <source>
        <dbReference type="SAM" id="Phobius"/>
    </source>
</evidence>
<sequence length="150" mass="17422">MTENTPPMIPTEFLPFLEDPRPLLTVVVRKRRVWVAQKEQGSEWLVHVMTSLMIPVLSFSAIVSVLYTFWSRSSLSTKRKIHYEVHKTSVLLTKVMKRPEIYNNRKATVNAVVFWASMTFLLGVYCVGIALGYDTKVSRRARRGHRVNRR</sequence>
<feature type="transmembrane region" description="Helical" evidence="1">
    <location>
        <begin position="44"/>
        <end position="70"/>
    </location>
</feature>
<organism evidence="2 4">
    <name type="scientific">Yarrowia lipolytica</name>
    <name type="common">Candida lipolytica</name>
    <dbReference type="NCBI Taxonomy" id="4952"/>
    <lineage>
        <taxon>Eukaryota</taxon>
        <taxon>Fungi</taxon>
        <taxon>Dikarya</taxon>
        <taxon>Ascomycota</taxon>
        <taxon>Saccharomycotina</taxon>
        <taxon>Dipodascomycetes</taxon>
        <taxon>Dipodascales</taxon>
        <taxon>Dipodascales incertae sedis</taxon>
        <taxon>Yarrowia</taxon>
    </lineage>
</organism>
<accession>A0A1D8N661</accession>
<evidence type="ECO:0000313" key="3">
    <source>
        <dbReference type="EMBL" id="RDW24514.1"/>
    </source>
</evidence>
<keyword evidence="1" id="KW-0812">Transmembrane</keyword>
<evidence type="ECO:0000313" key="2">
    <source>
        <dbReference type="EMBL" id="AOW01121.1"/>
    </source>
</evidence>
<keyword evidence="1" id="KW-0472">Membrane</keyword>
<feature type="transmembrane region" description="Helical" evidence="1">
    <location>
        <begin position="112"/>
        <end position="133"/>
    </location>
</feature>